<dbReference type="EMBL" id="BSYO01000024">
    <property type="protein sequence ID" value="GMH21996.1"/>
    <property type="molecule type" value="Genomic_DNA"/>
</dbReference>
<sequence>MLSQKQNPRSSADRERGRAPTLTSGCRLSNPVKWDRQALRWRRPELPDVLGQTQRHRALREHRPNASAARRGGSLPNGAQNPRTEQGAMAFTIYIKHDSTKLVSSDI</sequence>
<proteinExistence type="predicted"/>
<evidence type="ECO:0000313" key="2">
    <source>
        <dbReference type="EMBL" id="GMH21996.1"/>
    </source>
</evidence>
<protein>
    <submittedName>
        <fullName evidence="2">Uncharacterized protein</fullName>
    </submittedName>
</protein>
<accession>A0AAD3T512</accession>
<feature type="region of interest" description="Disordered" evidence="1">
    <location>
        <begin position="1"/>
        <end position="28"/>
    </location>
</feature>
<dbReference type="Proteomes" id="UP001279734">
    <property type="component" value="Unassembled WGS sequence"/>
</dbReference>
<name>A0AAD3T512_NEPGR</name>
<feature type="compositionally biased region" description="Polar residues" evidence="1">
    <location>
        <begin position="1"/>
        <end position="10"/>
    </location>
</feature>
<evidence type="ECO:0000313" key="3">
    <source>
        <dbReference type="Proteomes" id="UP001279734"/>
    </source>
</evidence>
<evidence type="ECO:0000256" key="1">
    <source>
        <dbReference type="SAM" id="MobiDB-lite"/>
    </source>
</evidence>
<organism evidence="2 3">
    <name type="scientific">Nepenthes gracilis</name>
    <name type="common">Slender pitcher plant</name>
    <dbReference type="NCBI Taxonomy" id="150966"/>
    <lineage>
        <taxon>Eukaryota</taxon>
        <taxon>Viridiplantae</taxon>
        <taxon>Streptophyta</taxon>
        <taxon>Embryophyta</taxon>
        <taxon>Tracheophyta</taxon>
        <taxon>Spermatophyta</taxon>
        <taxon>Magnoliopsida</taxon>
        <taxon>eudicotyledons</taxon>
        <taxon>Gunneridae</taxon>
        <taxon>Pentapetalae</taxon>
        <taxon>Caryophyllales</taxon>
        <taxon>Nepenthaceae</taxon>
        <taxon>Nepenthes</taxon>
    </lineage>
</organism>
<feature type="region of interest" description="Disordered" evidence="1">
    <location>
        <begin position="45"/>
        <end position="86"/>
    </location>
</feature>
<reference evidence="2" key="1">
    <citation type="submission" date="2023-05" db="EMBL/GenBank/DDBJ databases">
        <title>Nepenthes gracilis genome sequencing.</title>
        <authorList>
            <person name="Fukushima K."/>
        </authorList>
    </citation>
    <scope>NUCLEOTIDE SEQUENCE</scope>
    <source>
        <strain evidence="2">SING2019-196</strain>
    </source>
</reference>
<keyword evidence="3" id="KW-1185">Reference proteome</keyword>
<gene>
    <name evidence="2" type="ORF">Nepgr_023839</name>
</gene>
<comment type="caution">
    <text evidence="2">The sequence shown here is derived from an EMBL/GenBank/DDBJ whole genome shotgun (WGS) entry which is preliminary data.</text>
</comment>
<dbReference type="AlphaFoldDB" id="A0AAD3T512"/>